<sequence>MTNTNLCCHLVMLLRTSLLCRNRPGMIDELLWKFVHYRRAEHNRRDRRMVVNMRADGRTVLKYAGGGIPPAMRSLLLIAGQEQFRHVIFNTPAFLYSLSSIEAASRWQS</sequence>
<organism evidence="2 3">
    <name type="scientific">Myriangium duriaei CBS 260.36</name>
    <dbReference type="NCBI Taxonomy" id="1168546"/>
    <lineage>
        <taxon>Eukaryota</taxon>
        <taxon>Fungi</taxon>
        <taxon>Dikarya</taxon>
        <taxon>Ascomycota</taxon>
        <taxon>Pezizomycotina</taxon>
        <taxon>Dothideomycetes</taxon>
        <taxon>Dothideomycetidae</taxon>
        <taxon>Myriangiales</taxon>
        <taxon>Myriangiaceae</taxon>
        <taxon>Myriangium</taxon>
    </lineage>
</organism>
<keyword evidence="1" id="KW-0732">Signal</keyword>
<name>A0A9P4JB31_9PEZI</name>
<reference evidence="2" key="1">
    <citation type="journal article" date="2020" name="Stud. Mycol.">
        <title>101 Dothideomycetes genomes: a test case for predicting lifestyles and emergence of pathogens.</title>
        <authorList>
            <person name="Haridas S."/>
            <person name="Albert R."/>
            <person name="Binder M."/>
            <person name="Bloem J."/>
            <person name="Labutti K."/>
            <person name="Salamov A."/>
            <person name="Andreopoulos B."/>
            <person name="Baker S."/>
            <person name="Barry K."/>
            <person name="Bills G."/>
            <person name="Bluhm B."/>
            <person name="Cannon C."/>
            <person name="Castanera R."/>
            <person name="Culley D."/>
            <person name="Daum C."/>
            <person name="Ezra D."/>
            <person name="Gonzalez J."/>
            <person name="Henrissat B."/>
            <person name="Kuo A."/>
            <person name="Liang C."/>
            <person name="Lipzen A."/>
            <person name="Lutzoni F."/>
            <person name="Magnuson J."/>
            <person name="Mondo S."/>
            <person name="Nolan M."/>
            <person name="Ohm R."/>
            <person name="Pangilinan J."/>
            <person name="Park H.-J."/>
            <person name="Ramirez L."/>
            <person name="Alfaro M."/>
            <person name="Sun H."/>
            <person name="Tritt A."/>
            <person name="Yoshinaga Y."/>
            <person name="Zwiers L.-H."/>
            <person name="Turgeon B."/>
            <person name="Goodwin S."/>
            <person name="Spatafora J."/>
            <person name="Crous P."/>
            <person name="Grigoriev I."/>
        </authorList>
    </citation>
    <scope>NUCLEOTIDE SEQUENCE</scope>
    <source>
        <strain evidence="2">CBS 260.36</strain>
    </source>
</reference>
<dbReference type="Proteomes" id="UP000799439">
    <property type="component" value="Unassembled WGS sequence"/>
</dbReference>
<feature type="chain" id="PRO_5040208216" evidence="1">
    <location>
        <begin position="23"/>
        <end position="109"/>
    </location>
</feature>
<comment type="caution">
    <text evidence="2">The sequence shown here is derived from an EMBL/GenBank/DDBJ whole genome shotgun (WGS) entry which is preliminary data.</text>
</comment>
<dbReference type="AlphaFoldDB" id="A0A9P4JB31"/>
<keyword evidence="3" id="KW-1185">Reference proteome</keyword>
<gene>
    <name evidence="2" type="ORF">K461DRAFT_264987</name>
</gene>
<proteinExistence type="predicted"/>
<evidence type="ECO:0000256" key="1">
    <source>
        <dbReference type="SAM" id="SignalP"/>
    </source>
</evidence>
<dbReference type="EMBL" id="ML996081">
    <property type="protein sequence ID" value="KAF2158211.1"/>
    <property type="molecule type" value="Genomic_DNA"/>
</dbReference>
<protein>
    <submittedName>
        <fullName evidence="2">Uncharacterized protein</fullName>
    </submittedName>
</protein>
<evidence type="ECO:0000313" key="3">
    <source>
        <dbReference type="Proteomes" id="UP000799439"/>
    </source>
</evidence>
<evidence type="ECO:0000313" key="2">
    <source>
        <dbReference type="EMBL" id="KAF2158211.1"/>
    </source>
</evidence>
<accession>A0A9P4JB31</accession>
<feature type="signal peptide" evidence="1">
    <location>
        <begin position="1"/>
        <end position="22"/>
    </location>
</feature>